<dbReference type="EMBL" id="VXIV02002941">
    <property type="protein sequence ID" value="KAF6021886.1"/>
    <property type="molecule type" value="Genomic_DNA"/>
</dbReference>
<evidence type="ECO:0000256" key="10">
    <source>
        <dbReference type="PROSITE-ProRule" id="PRU01393"/>
    </source>
</evidence>
<dbReference type="Proteomes" id="UP000593567">
    <property type="component" value="Unassembled WGS sequence"/>
</dbReference>
<feature type="active site" description="Proton donor" evidence="10">
    <location>
        <position position="175"/>
    </location>
</feature>
<dbReference type="GO" id="GO:0016579">
    <property type="term" value="P:protein deubiquitination"/>
    <property type="evidence" value="ECO:0007669"/>
    <property type="project" value="TreeGrafter"/>
</dbReference>
<feature type="region of interest" description="Disordered" evidence="13">
    <location>
        <begin position="464"/>
        <end position="498"/>
    </location>
</feature>
<dbReference type="GO" id="GO:0006511">
    <property type="term" value="P:ubiquitin-dependent protein catabolic process"/>
    <property type="evidence" value="ECO:0007669"/>
    <property type="project" value="UniProtKB-UniRule"/>
</dbReference>
<gene>
    <name evidence="15" type="ORF">EB796_019809</name>
</gene>
<feature type="active site" description="Nucleophile" evidence="10">
    <location>
        <position position="94"/>
    </location>
</feature>
<evidence type="ECO:0000256" key="2">
    <source>
        <dbReference type="ARBA" id="ARBA00004123"/>
    </source>
</evidence>
<evidence type="ECO:0000256" key="5">
    <source>
        <dbReference type="ARBA" id="ARBA00022786"/>
    </source>
</evidence>
<dbReference type="CDD" id="cd09617">
    <property type="entry name" value="Peptidase_C12_UCH37_BAP1"/>
    <property type="match status" value="1"/>
</dbReference>
<dbReference type="InterPro" id="IPR038765">
    <property type="entry name" value="Papain-like_cys_pep_sf"/>
</dbReference>
<sequence>MATKDSWFELESDPGLFTLLVEDFGIKGVQVEEIYDVDTVTEMCSEALGFIFLFRWIEDRRRRRKLLNENSLSVKDNQILQDMFFAHQVIPNSCATHALLSILLNSDGETVQLTSELLKLKTATRGMTPEQKGDAIGSIPRIAQAHNSHASPHLRLQQENKPTIAGTSQPGEAYHYVSYLPVNGRLYEMDGLKPWPLDHGKVEKDDWTQKFSDVITERLGGGDIMFNLMAVVPDRRLGWRKKLGELEKNWKGIEQDITKIMQLWKDAVPDPLQTIVPTNEALTIKEWIELVKLEHNYHLHIDNAEDSPKSPLKCNDTDSSMVSQVESLITTLNETDEDNTTEVVVYQMDHSGQRLGGELQELSDFDPYLPTSVEMQVLEPSKPTPNSFSVQELLEMLTDMKLHITDTEQQLKEQEDLRDKYKIDVCRRTHNYYPFVTTFLRMLAEQGLVNDMVNQLTQSKKKVMQAPLVVNKSNNSKKRPLIEKRRPYSTHPKPKKKK</sequence>
<evidence type="ECO:0000256" key="1">
    <source>
        <dbReference type="ARBA" id="ARBA00000707"/>
    </source>
</evidence>
<evidence type="ECO:0000256" key="4">
    <source>
        <dbReference type="ARBA" id="ARBA00022670"/>
    </source>
</evidence>
<dbReference type="PANTHER" id="PTHR10589">
    <property type="entry name" value="UBIQUITIN CARBOXYL-TERMINAL HYDROLASE"/>
    <property type="match status" value="1"/>
</dbReference>
<comment type="similarity">
    <text evidence="3">Belongs to the peptidase C12 family. BAP1 subfamily.</text>
</comment>
<organism evidence="15 16">
    <name type="scientific">Bugula neritina</name>
    <name type="common">Brown bryozoan</name>
    <name type="synonym">Sertularia neritina</name>
    <dbReference type="NCBI Taxonomy" id="10212"/>
    <lineage>
        <taxon>Eukaryota</taxon>
        <taxon>Metazoa</taxon>
        <taxon>Spiralia</taxon>
        <taxon>Lophotrochozoa</taxon>
        <taxon>Bryozoa</taxon>
        <taxon>Gymnolaemata</taxon>
        <taxon>Cheilostomatida</taxon>
        <taxon>Flustrina</taxon>
        <taxon>Buguloidea</taxon>
        <taxon>Bugulidae</taxon>
        <taxon>Bugula</taxon>
    </lineage>
</organism>
<evidence type="ECO:0000259" key="14">
    <source>
        <dbReference type="PROSITE" id="PS52048"/>
    </source>
</evidence>
<evidence type="ECO:0000313" key="15">
    <source>
        <dbReference type="EMBL" id="KAF6021886.1"/>
    </source>
</evidence>
<keyword evidence="16" id="KW-1185">Reference proteome</keyword>
<evidence type="ECO:0000256" key="12">
    <source>
        <dbReference type="SAM" id="Coils"/>
    </source>
</evidence>
<feature type="site" description="Transition state stabilizer" evidence="10">
    <location>
        <position position="88"/>
    </location>
</feature>
<dbReference type="PANTHER" id="PTHR10589:SF28">
    <property type="entry name" value="UBIQUITIN CARBOXYL-TERMINAL HYDROLASE BAP1"/>
    <property type="match status" value="1"/>
</dbReference>
<dbReference type="InterPro" id="IPR001578">
    <property type="entry name" value="Peptidase_C12_UCH"/>
</dbReference>
<dbReference type="PROSITE" id="PS52048">
    <property type="entry name" value="UCH_DOMAIN"/>
    <property type="match status" value="1"/>
</dbReference>
<dbReference type="Gene3D" id="3.40.532.10">
    <property type="entry name" value="Peptidase C12, ubiquitin carboxyl-terminal hydrolase"/>
    <property type="match status" value="1"/>
</dbReference>
<dbReference type="PRINTS" id="PR00707">
    <property type="entry name" value="UBCTHYDRLASE"/>
</dbReference>
<evidence type="ECO:0000256" key="6">
    <source>
        <dbReference type="ARBA" id="ARBA00022801"/>
    </source>
</evidence>
<feature type="coiled-coil region" evidence="12">
    <location>
        <begin position="397"/>
        <end position="424"/>
    </location>
</feature>
<evidence type="ECO:0000256" key="13">
    <source>
        <dbReference type="SAM" id="MobiDB-lite"/>
    </source>
</evidence>
<feature type="domain" description="UCH catalytic" evidence="14">
    <location>
        <begin position="6"/>
        <end position="233"/>
    </location>
</feature>
<dbReference type="GO" id="GO:0004843">
    <property type="term" value="F:cysteine-type deubiquitinase activity"/>
    <property type="evidence" value="ECO:0007669"/>
    <property type="project" value="UniProtKB-UniRule"/>
</dbReference>
<dbReference type="OrthoDB" id="1924260at2759"/>
<keyword evidence="12" id="KW-0175">Coiled coil</keyword>
<dbReference type="InterPro" id="IPR036959">
    <property type="entry name" value="Peptidase_C12_UCH_sf"/>
</dbReference>
<evidence type="ECO:0000256" key="9">
    <source>
        <dbReference type="ARBA" id="ARBA00023242"/>
    </source>
</evidence>
<reference evidence="15" key="1">
    <citation type="submission" date="2020-06" db="EMBL/GenBank/DDBJ databases">
        <title>Draft genome of Bugula neritina, a colonial animal packing powerful symbionts and potential medicines.</title>
        <authorList>
            <person name="Rayko M."/>
        </authorList>
    </citation>
    <scope>NUCLEOTIDE SEQUENCE [LARGE SCALE GENOMIC DNA]</scope>
    <source>
        <strain evidence="15">Kwan_BN1</strain>
    </source>
</reference>
<dbReference type="Pfam" id="PF01088">
    <property type="entry name" value="Peptidase_C12"/>
    <property type="match status" value="1"/>
</dbReference>
<comment type="catalytic activity">
    <reaction evidence="1 10 11">
        <text>Thiol-dependent hydrolysis of ester, thioester, amide, peptide and isopeptide bonds formed by the C-terminal Gly of ubiquitin (a 76-residue protein attached to proteins as an intracellular targeting signal).</text>
        <dbReference type="EC" id="3.4.19.12"/>
    </reaction>
</comment>
<keyword evidence="6 10" id="KW-0378">Hydrolase</keyword>
<keyword evidence="7 10" id="KW-0788">Thiol protease</keyword>
<protein>
    <recommendedName>
        <fullName evidence="11">Ubiquitin carboxyl-terminal hydrolase</fullName>
        <ecNumber evidence="11">3.4.19.12</ecNumber>
    </recommendedName>
</protein>
<keyword evidence="9" id="KW-0539">Nucleus</keyword>
<evidence type="ECO:0000256" key="8">
    <source>
        <dbReference type="ARBA" id="ARBA00022853"/>
    </source>
</evidence>
<comment type="caution">
    <text evidence="15">The sequence shown here is derived from an EMBL/GenBank/DDBJ whole genome shotgun (WGS) entry which is preliminary data.</text>
</comment>
<keyword evidence="4 10" id="KW-0645">Protease</keyword>
<feature type="site" description="Important for enzyme activity" evidence="10">
    <location>
        <position position="190"/>
    </location>
</feature>
<keyword evidence="5 10" id="KW-0833">Ubl conjugation pathway</keyword>
<dbReference type="GO" id="GO:0006325">
    <property type="term" value="P:chromatin organization"/>
    <property type="evidence" value="ECO:0007669"/>
    <property type="project" value="UniProtKB-KW"/>
</dbReference>
<dbReference type="AlphaFoldDB" id="A0A7J7J898"/>
<dbReference type="InterPro" id="IPR041507">
    <property type="entry name" value="UCH_C"/>
</dbReference>
<evidence type="ECO:0000313" key="16">
    <source>
        <dbReference type="Proteomes" id="UP000593567"/>
    </source>
</evidence>
<comment type="subcellular location">
    <subcellularLocation>
        <location evidence="2">Nucleus</location>
    </subcellularLocation>
</comment>
<dbReference type="GO" id="GO:0005737">
    <property type="term" value="C:cytoplasm"/>
    <property type="evidence" value="ECO:0007669"/>
    <property type="project" value="TreeGrafter"/>
</dbReference>
<evidence type="ECO:0000256" key="7">
    <source>
        <dbReference type="ARBA" id="ARBA00022807"/>
    </source>
</evidence>
<dbReference type="Gene3D" id="1.20.58.860">
    <property type="match status" value="1"/>
</dbReference>
<accession>A0A7J7J898</accession>
<name>A0A7J7J898_BUGNE</name>
<evidence type="ECO:0000256" key="11">
    <source>
        <dbReference type="RuleBase" id="RU361215"/>
    </source>
</evidence>
<evidence type="ECO:0000256" key="3">
    <source>
        <dbReference type="ARBA" id="ARBA00007182"/>
    </source>
</evidence>
<dbReference type="FunFam" id="3.40.532.10:FF:000002">
    <property type="entry name" value="Ubiquitin carboxyl-terminal hydrolase"/>
    <property type="match status" value="1"/>
</dbReference>
<dbReference type="SUPFAM" id="SSF54001">
    <property type="entry name" value="Cysteine proteinases"/>
    <property type="match status" value="1"/>
</dbReference>
<dbReference type="PROSITE" id="PS52049">
    <property type="entry name" value="ULD"/>
    <property type="match status" value="1"/>
</dbReference>
<dbReference type="GO" id="GO:0005634">
    <property type="term" value="C:nucleus"/>
    <property type="evidence" value="ECO:0007669"/>
    <property type="project" value="UniProtKB-SubCell"/>
</dbReference>
<proteinExistence type="inferred from homology"/>
<dbReference type="Pfam" id="PF18031">
    <property type="entry name" value="UCH_C"/>
    <property type="match status" value="1"/>
</dbReference>
<dbReference type="EC" id="3.4.19.12" evidence="11"/>
<keyword evidence="8" id="KW-0156">Chromatin regulator</keyword>